<dbReference type="Gene3D" id="2.130.10.10">
    <property type="entry name" value="YVTN repeat-like/Quinoprotein amine dehydrogenase"/>
    <property type="match status" value="1"/>
</dbReference>
<organism evidence="1 2">
    <name type="scientific">Fraserbacteria sp. (strain RBG_16_55_9)</name>
    <dbReference type="NCBI Taxonomy" id="1817864"/>
    <lineage>
        <taxon>Bacteria</taxon>
        <taxon>Candidatus Fraseribacteriota</taxon>
    </lineage>
</organism>
<dbReference type="Proteomes" id="UP000179157">
    <property type="component" value="Unassembled WGS sequence"/>
</dbReference>
<comment type="caution">
    <text evidence="1">The sequence shown here is derived from an EMBL/GenBank/DDBJ whole genome shotgun (WGS) entry which is preliminary data.</text>
</comment>
<dbReference type="InterPro" id="IPR011045">
    <property type="entry name" value="N2O_reductase_N"/>
</dbReference>
<dbReference type="STRING" id="1817864.A2Z21_03640"/>
<dbReference type="AlphaFoldDB" id="A0A1F5UZM4"/>
<proteinExistence type="predicted"/>
<dbReference type="PANTHER" id="PTHR47197">
    <property type="entry name" value="PROTEIN NIRF"/>
    <property type="match status" value="1"/>
</dbReference>
<dbReference type="SUPFAM" id="SSF50974">
    <property type="entry name" value="Nitrous oxide reductase, N-terminal domain"/>
    <property type="match status" value="1"/>
</dbReference>
<gene>
    <name evidence="1" type="ORF">A2Z21_03640</name>
</gene>
<evidence type="ECO:0000313" key="1">
    <source>
        <dbReference type="EMBL" id="OGF56607.1"/>
    </source>
</evidence>
<dbReference type="PANTHER" id="PTHR47197:SF3">
    <property type="entry name" value="DIHYDRO-HEME D1 DEHYDROGENASE"/>
    <property type="match status" value="1"/>
</dbReference>
<evidence type="ECO:0008006" key="3">
    <source>
        <dbReference type="Google" id="ProtNLM"/>
    </source>
</evidence>
<name>A0A1F5UZM4_FRAXR</name>
<evidence type="ECO:0000313" key="2">
    <source>
        <dbReference type="Proteomes" id="UP000179157"/>
    </source>
</evidence>
<accession>A0A1F5UZM4</accession>
<dbReference type="EMBL" id="MFGX01000030">
    <property type="protein sequence ID" value="OGF56607.1"/>
    <property type="molecule type" value="Genomic_DNA"/>
</dbReference>
<dbReference type="InterPro" id="IPR015943">
    <property type="entry name" value="WD40/YVTN_repeat-like_dom_sf"/>
</dbReference>
<protein>
    <recommendedName>
        <fullName evidence="3">YncE family protein</fullName>
    </recommendedName>
</protein>
<dbReference type="InterPro" id="IPR051200">
    <property type="entry name" value="Host-pathogen_enzymatic-act"/>
</dbReference>
<reference evidence="1 2" key="1">
    <citation type="journal article" date="2016" name="Nat. Commun.">
        <title>Thousands of microbial genomes shed light on interconnected biogeochemical processes in an aquifer system.</title>
        <authorList>
            <person name="Anantharaman K."/>
            <person name="Brown C.T."/>
            <person name="Hug L.A."/>
            <person name="Sharon I."/>
            <person name="Castelle C.J."/>
            <person name="Probst A.J."/>
            <person name="Thomas B.C."/>
            <person name="Singh A."/>
            <person name="Wilkins M.J."/>
            <person name="Karaoz U."/>
            <person name="Brodie E.L."/>
            <person name="Williams K.H."/>
            <person name="Hubbard S.S."/>
            <person name="Banfield J.F."/>
        </authorList>
    </citation>
    <scope>NUCLEOTIDE SEQUENCE [LARGE SCALE GENOMIC DNA]</scope>
    <source>
        <strain evidence="2">RBG_16_55_9</strain>
    </source>
</reference>
<sequence length="160" mass="16757">MKITRVTRWLVILVAVAGLFVSGPGYYAAQQGTISPSTFVYVTSGNVATSIDSTLSVIRSSDDTVISRIGLGGLPLSLAVMPNGAKVYMGVYSRGVLVLQTSDNTIKARVGGDPLVLGATPDNSKVLAINVQEDTVSVIETSDDVIMDSCLFVIEVICAT</sequence>